<proteinExistence type="predicted"/>
<accession>A0A2S9YSU7</accession>
<evidence type="ECO:0000256" key="1">
    <source>
        <dbReference type="SAM" id="MobiDB-lite"/>
    </source>
</evidence>
<dbReference type="AlphaFoldDB" id="A0A2S9YSU7"/>
<dbReference type="OrthoDB" id="5526634at2"/>
<reference evidence="2 3" key="1">
    <citation type="submission" date="2018-03" db="EMBL/GenBank/DDBJ databases">
        <title>Draft Genome Sequences of the Obligatory Marine Myxobacteria Enhygromyxa salina SWB007.</title>
        <authorList>
            <person name="Poehlein A."/>
            <person name="Moghaddam J.A."/>
            <person name="Harms H."/>
            <person name="Alanjari M."/>
            <person name="Koenig G.M."/>
            <person name="Daniel R."/>
            <person name="Schaeberle T.F."/>
        </authorList>
    </citation>
    <scope>NUCLEOTIDE SEQUENCE [LARGE SCALE GENOMIC DNA]</scope>
    <source>
        <strain evidence="2 3">SWB007</strain>
    </source>
</reference>
<feature type="compositionally biased region" description="Low complexity" evidence="1">
    <location>
        <begin position="34"/>
        <end position="44"/>
    </location>
</feature>
<name>A0A2S9YSU7_9BACT</name>
<organism evidence="2 3">
    <name type="scientific">Enhygromyxa salina</name>
    <dbReference type="NCBI Taxonomy" id="215803"/>
    <lineage>
        <taxon>Bacteria</taxon>
        <taxon>Pseudomonadati</taxon>
        <taxon>Myxococcota</taxon>
        <taxon>Polyangia</taxon>
        <taxon>Nannocystales</taxon>
        <taxon>Nannocystaceae</taxon>
        <taxon>Enhygromyxa</taxon>
    </lineage>
</organism>
<evidence type="ECO:0000313" key="3">
    <source>
        <dbReference type="Proteomes" id="UP000238823"/>
    </source>
</evidence>
<gene>
    <name evidence="2" type="ORF">ENSA7_21490</name>
</gene>
<sequence>MAPPGVHHISSKPSLALLVLFTMLGCEDPGQADSSSSAETGTEGETNDEPVECPADEMFISEDVEPYFECAAAGPCEAMYQVWDYSLSGGFTASIAGYEAVAECWYEQLAAGTIGRYRIDKDFYGDPGYNTYDVFAGGIVEWRQVDLPEGAVEVRRGPRNLASSNYWTTCRSQWDGGEFLPNCFYEGFAPCMVFASEDQACGDGSGGGTGEDPPIEELPEWPDGGQYSGPCDSIGECAGFESGQAVTCAVETRTCTTGCFDASECDPAPNGDAVPVCADGAIGACHLDCAGGQTCPTGMACAAGLCGWP</sequence>
<comment type="caution">
    <text evidence="2">The sequence shown here is derived from an EMBL/GenBank/DDBJ whole genome shotgun (WGS) entry which is preliminary data.</text>
</comment>
<dbReference type="EMBL" id="PVNL01000044">
    <property type="protein sequence ID" value="PRQ08177.1"/>
    <property type="molecule type" value="Genomic_DNA"/>
</dbReference>
<dbReference type="Proteomes" id="UP000238823">
    <property type="component" value="Unassembled WGS sequence"/>
</dbReference>
<protein>
    <submittedName>
        <fullName evidence="2">Uncharacterized protein</fullName>
    </submittedName>
</protein>
<evidence type="ECO:0000313" key="2">
    <source>
        <dbReference type="EMBL" id="PRQ08177.1"/>
    </source>
</evidence>
<feature type="region of interest" description="Disordered" evidence="1">
    <location>
        <begin position="30"/>
        <end position="52"/>
    </location>
</feature>